<dbReference type="SUPFAM" id="SSF54786">
    <property type="entry name" value="YcfA/nrd intein domain"/>
    <property type="match status" value="1"/>
</dbReference>
<organism evidence="8 9">
    <name type="scientific">Desulfosporosinus fructosivorans</name>
    <dbReference type="NCBI Taxonomy" id="2018669"/>
    <lineage>
        <taxon>Bacteria</taxon>
        <taxon>Bacillati</taxon>
        <taxon>Bacillota</taxon>
        <taxon>Clostridia</taxon>
        <taxon>Eubacteriales</taxon>
        <taxon>Desulfitobacteriaceae</taxon>
        <taxon>Desulfosporosinus</taxon>
    </lineage>
</organism>
<dbReference type="GO" id="GO:0003729">
    <property type="term" value="F:mRNA binding"/>
    <property type="evidence" value="ECO:0007669"/>
    <property type="project" value="InterPro"/>
</dbReference>
<sequence>MSKLTIISSKEMVAILKQLGFDEIRQTGSHKFFSHQKDGKNTVIPMHNKDLKRGLIKAILKDIGISDEEYEVLRKN</sequence>
<name>A0A4Z0R8V8_9FIRM</name>
<keyword evidence="6" id="KW-0694">RNA-binding</keyword>
<dbReference type="Proteomes" id="UP000298460">
    <property type="component" value="Unassembled WGS sequence"/>
</dbReference>
<evidence type="ECO:0000256" key="5">
    <source>
        <dbReference type="ARBA" id="ARBA00022801"/>
    </source>
</evidence>
<keyword evidence="3" id="KW-0540">Nuclease</keyword>
<comment type="similarity">
    <text evidence="1">Belongs to the HicA mRNA interferase family.</text>
</comment>
<keyword evidence="7" id="KW-0346">Stress response</keyword>
<keyword evidence="2" id="KW-1277">Toxin-antitoxin system</keyword>
<dbReference type="GO" id="GO:0004519">
    <property type="term" value="F:endonuclease activity"/>
    <property type="evidence" value="ECO:0007669"/>
    <property type="project" value="UniProtKB-KW"/>
</dbReference>
<dbReference type="InterPro" id="IPR012933">
    <property type="entry name" value="HicA_mRNA_interferase"/>
</dbReference>
<evidence type="ECO:0000256" key="1">
    <source>
        <dbReference type="ARBA" id="ARBA00006620"/>
    </source>
</evidence>
<evidence type="ECO:0000256" key="2">
    <source>
        <dbReference type="ARBA" id="ARBA00022649"/>
    </source>
</evidence>
<dbReference type="OrthoDB" id="121656at2"/>
<evidence type="ECO:0000256" key="7">
    <source>
        <dbReference type="ARBA" id="ARBA00023016"/>
    </source>
</evidence>
<protein>
    <submittedName>
        <fullName evidence="8">Addiction module toxin, HicA family</fullName>
    </submittedName>
</protein>
<keyword evidence="9" id="KW-1185">Reference proteome</keyword>
<keyword evidence="4" id="KW-0255">Endonuclease</keyword>
<dbReference type="GO" id="GO:0016787">
    <property type="term" value="F:hydrolase activity"/>
    <property type="evidence" value="ECO:0007669"/>
    <property type="project" value="UniProtKB-KW"/>
</dbReference>
<dbReference type="AlphaFoldDB" id="A0A4Z0R8V8"/>
<evidence type="ECO:0000256" key="4">
    <source>
        <dbReference type="ARBA" id="ARBA00022759"/>
    </source>
</evidence>
<evidence type="ECO:0000256" key="3">
    <source>
        <dbReference type="ARBA" id="ARBA00022722"/>
    </source>
</evidence>
<dbReference type="Pfam" id="PF07927">
    <property type="entry name" value="HicA_toxin"/>
    <property type="match status" value="1"/>
</dbReference>
<evidence type="ECO:0000313" key="9">
    <source>
        <dbReference type="Proteomes" id="UP000298460"/>
    </source>
</evidence>
<dbReference type="PANTHER" id="PTHR34873">
    <property type="entry name" value="SSR1766 PROTEIN"/>
    <property type="match status" value="1"/>
</dbReference>
<proteinExistence type="inferred from homology"/>
<accession>A0A4Z0R8V8</accession>
<dbReference type="Gene3D" id="3.30.920.30">
    <property type="entry name" value="Hypothetical protein"/>
    <property type="match status" value="1"/>
</dbReference>
<evidence type="ECO:0000256" key="6">
    <source>
        <dbReference type="ARBA" id="ARBA00022884"/>
    </source>
</evidence>
<dbReference type="PANTHER" id="PTHR34873:SF3">
    <property type="entry name" value="ADDICTION MODULE TOXIN, HICA FAMILY"/>
    <property type="match status" value="1"/>
</dbReference>
<comment type="caution">
    <text evidence="8">The sequence shown here is derived from an EMBL/GenBank/DDBJ whole genome shotgun (WGS) entry which is preliminary data.</text>
</comment>
<dbReference type="EMBL" id="SPQQ01000001">
    <property type="protein sequence ID" value="TGE39562.1"/>
    <property type="molecule type" value="Genomic_DNA"/>
</dbReference>
<keyword evidence="5" id="KW-0378">Hydrolase</keyword>
<gene>
    <name evidence="8" type="ORF">E4K67_00675</name>
</gene>
<reference evidence="8 9" key="1">
    <citation type="submission" date="2019-03" db="EMBL/GenBank/DDBJ databases">
        <title>Draft Genome Sequence of Desulfosporosinus fructosivorans Strain 63.6F, Isolated from Marine Sediment in the Baltic Sea.</title>
        <authorList>
            <person name="Hausmann B."/>
            <person name="Vandieken V."/>
            <person name="Pjevac P."/>
            <person name="Schreck K."/>
            <person name="Herbold C.W."/>
            <person name="Loy A."/>
        </authorList>
    </citation>
    <scope>NUCLEOTIDE SEQUENCE [LARGE SCALE GENOMIC DNA]</scope>
    <source>
        <strain evidence="8 9">63.6F</strain>
    </source>
</reference>
<dbReference type="RefSeq" id="WP_135544502.1">
    <property type="nucleotide sequence ID" value="NZ_SPQQ01000001.1"/>
</dbReference>
<dbReference type="InterPro" id="IPR038570">
    <property type="entry name" value="HicA_sf"/>
</dbReference>
<evidence type="ECO:0000313" key="8">
    <source>
        <dbReference type="EMBL" id="TGE39562.1"/>
    </source>
</evidence>